<accession>A0ABD0LWL1</accession>
<reference evidence="1 2" key="1">
    <citation type="journal article" date="2023" name="Sci. Data">
        <title>Genome assembly of the Korean intertidal mud-creeper Batillaria attramentaria.</title>
        <authorList>
            <person name="Patra A.K."/>
            <person name="Ho P.T."/>
            <person name="Jun S."/>
            <person name="Lee S.J."/>
            <person name="Kim Y."/>
            <person name="Won Y.J."/>
        </authorList>
    </citation>
    <scope>NUCLEOTIDE SEQUENCE [LARGE SCALE GENOMIC DNA]</scope>
    <source>
        <strain evidence="1">Wonlab-2016</strain>
    </source>
</reference>
<sequence length="222" mass="24388">MQTRTVCRAVLPRMRVFCLPILAVEISLRRLSFTHTEAAAVVAHGCWRVGTGHGCDALGCGITTLQSTSPPCALGIAFGLSCPTQRLTGQYNGCSSSTKSSGTFLRPFVSPTHCHCQGHSLGLNPTWHYGKDGEDGAGLTRPDFVTFLCFAVTIIIRIFDRCTCWPEKSTEDGGGTEDERAYKRVAIVEEFFHIIYNVHVEMDGRGGKHAGQKRTYRARLDF</sequence>
<evidence type="ECO:0008006" key="3">
    <source>
        <dbReference type="Google" id="ProtNLM"/>
    </source>
</evidence>
<proteinExistence type="predicted"/>
<comment type="caution">
    <text evidence="1">The sequence shown here is derived from an EMBL/GenBank/DDBJ whole genome shotgun (WGS) entry which is preliminary data.</text>
</comment>
<evidence type="ECO:0000313" key="2">
    <source>
        <dbReference type="Proteomes" id="UP001519460"/>
    </source>
</evidence>
<protein>
    <recommendedName>
        <fullName evidence="3">Secreted protein</fullName>
    </recommendedName>
</protein>
<dbReference type="EMBL" id="JACVVK020000017">
    <property type="protein sequence ID" value="KAK7503984.1"/>
    <property type="molecule type" value="Genomic_DNA"/>
</dbReference>
<organism evidence="1 2">
    <name type="scientific">Batillaria attramentaria</name>
    <dbReference type="NCBI Taxonomy" id="370345"/>
    <lineage>
        <taxon>Eukaryota</taxon>
        <taxon>Metazoa</taxon>
        <taxon>Spiralia</taxon>
        <taxon>Lophotrochozoa</taxon>
        <taxon>Mollusca</taxon>
        <taxon>Gastropoda</taxon>
        <taxon>Caenogastropoda</taxon>
        <taxon>Sorbeoconcha</taxon>
        <taxon>Cerithioidea</taxon>
        <taxon>Batillariidae</taxon>
        <taxon>Batillaria</taxon>
    </lineage>
</organism>
<keyword evidence="2" id="KW-1185">Reference proteome</keyword>
<dbReference type="Proteomes" id="UP001519460">
    <property type="component" value="Unassembled WGS sequence"/>
</dbReference>
<gene>
    <name evidence="1" type="ORF">BaRGS_00004716</name>
</gene>
<evidence type="ECO:0000313" key="1">
    <source>
        <dbReference type="EMBL" id="KAK7503984.1"/>
    </source>
</evidence>
<name>A0ABD0LWL1_9CAEN</name>
<dbReference type="AlphaFoldDB" id="A0ABD0LWL1"/>